<evidence type="ECO:0000256" key="1">
    <source>
        <dbReference type="ARBA" id="ARBA00022485"/>
    </source>
</evidence>
<proteinExistence type="inferred from homology"/>
<dbReference type="NCBIfam" id="TIGR00216">
    <property type="entry name" value="ispH_lytB"/>
    <property type="match status" value="1"/>
</dbReference>
<evidence type="ECO:0000256" key="4">
    <source>
        <dbReference type="ARBA" id="ARBA00023014"/>
    </source>
</evidence>
<dbReference type="CDD" id="cd13944">
    <property type="entry name" value="lytB_ispH"/>
    <property type="match status" value="1"/>
</dbReference>
<feature type="binding site" evidence="5">
    <location>
        <position position="192"/>
    </location>
    <ligand>
        <name>[4Fe-4S] cluster</name>
        <dbReference type="ChEBI" id="CHEBI:49883"/>
    </ligand>
</feature>
<sequence>MKVIVANHSGFCFGVEKAIHTAFDEVNNNSNIKRDIYTLGPLIHNQQAVNKLENDGIKVIGHLNEVSDGTVIIRSHGVSKNIYDIAYEKKINLVDATCPFVRKIQNIVKEYKEKGYNIVIIGNPDHPEVVGINGWCNNEAYVVKTEDDIEKIPFLDKMCIVVQTTMSTSLYLKLTDILEKKAIDVVKFNTICSATRDRQESARDLAKEVDVMIVVGGYHSSNTQKLVEICKEEKPNTTFHIETASELPINLLGGYETVGVTAGASTPKWIIDEVIEKINSL</sequence>
<feature type="binding site" evidence="5">
    <location>
        <position position="221"/>
    </location>
    <ligand>
        <name>(2E)-4-hydroxy-3-methylbut-2-enyl diphosphate</name>
        <dbReference type="ChEBI" id="CHEBI:128753"/>
    </ligand>
</feature>
<dbReference type="NCBIfam" id="NF009024">
    <property type="entry name" value="PRK12360.1"/>
    <property type="match status" value="1"/>
</dbReference>
<feature type="binding site" evidence="5">
    <location>
        <position position="76"/>
    </location>
    <ligand>
        <name>(2E)-4-hydroxy-3-methylbut-2-enyl diphosphate</name>
        <dbReference type="ChEBI" id="CHEBI:128753"/>
    </ligand>
</feature>
<feature type="binding site" evidence="5">
    <location>
        <position position="220"/>
    </location>
    <ligand>
        <name>(2E)-4-hydroxy-3-methylbut-2-enyl diphosphate</name>
        <dbReference type="ChEBI" id="CHEBI:128753"/>
    </ligand>
</feature>
<dbReference type="RefSeq" id="WP_216418295.1">
    <property type="nucleotide sequence ID" value="NZ_JAHLQK010000005.1"/>
</dbReference>
<keyword evidence="1 5" id="KW-0004">4Fe-4S</keyword>
<protein>
    <recommendedName>
        <fullName evidence="5">4-hydroxy-3-methylbut-2-enyl diphosphate reductase</fullName>
        <shortName evidence="5">HMBPP reductase</shortName>
        <ecNumber evidence="5">1.17.7.4</ecNumber>
    </recommendedName>
</protein>
<dbReference type="PANTHER" id="PTHR30426">
    <property type="entry name" value="4-HYDROXY-3-METHYLBUT-2-ENYL DIPHOSPHATE REDUCTASE"/>
    <property type="match status" value="1"/>
</dbReference>
<feature type="binding site" evidence="5">
    <location>
        <position position="44"/>
    </location>
    <ligand>
        <name>dimethylallyl diphosphate</name>
        <dbReference type="ChEBI" id="CHEBI:57623"/>
    </ligand>
</feature>
<keyword evidence="4 5" id="KW-0411">Iron-sulfur</keyword>
<feature type="binding site" evidence="5">
    <location>
        <position position="222"/>
    </location>
    <ligand>
        <name>dimethylallyl diphosphate</name>
        <dbReference type="ChEBI" id="CHEBI:57623"/>
    </ligand>
</feature>
<reference evidence="6 7" key="1">
    <citation type="submission" date="2021-06" db="EMBL/GenBank/DDBJ databases">
        <authorList>
            <person name="Sun Q."/>
            <person name="Li D."/>
        </authorList>
    </citation>
    <scope>NUCLEOTIDE SEQUENCE [LARGE SCALE GENOMIC DNA]</scope>
    <source>
        <strain evidence="6 7">MSJ-5</strain>
    </source>
</reference>
<comment type="catalytic activity">
    <reaction evidence="5">
        <text>dimethylallyl diphosphate + 2 oxidized [2Fe-2S]-[ferredoxin] + H2O = (2E)-4-hydroxy-3-methylbut-2-enyl diphosphate + 2 reduced [2Fe-2S]-[ferredoxin] + 2 H(+)</text>
        <dbReference type="Rhea" id="RHEA:24825"/>
        <dbReference type="Rhea" id="RHEA-COMP:10000"/>
        <dbReference type="Rhea" id="RHEA-COMP:10001"/>
        <dbReference type="ChEBI" id="CHEBI:15377"/>
        <dbReference type="ChEBI" id="CHEBI:15378"/>
        <dbReference type="ChEBI" id="CHEBI:33737"/>
        <dbReference type="ChEBI" id="CHEBI:33738"/>
        <dbReference type="ChEBI" id="CHEBI:57623"/>
        <dbReference type="ChEBI" id="CHEBI:128753"/>
        <dbReference type="EC" id="1.17.7.4"/>
    </reaction>
</comment>
<evidence type="ECO:0000256" key="2">
    <source>
        <dbReference type="ARBA" id="ARBA00022723"/>
    </source>
</evidence>
<accession>A0ABS6G713</accession>
<dbReference type="InterPro" id="IPR003451">
    <property type="entry name" value="LytB/IspH"/>
</dbReference>
<feature type="binding site" evidence="5">
    <location>
        <position position="220"/>
    </location>
    <ligand>
        <name>dimethylallyl diphosphate</name>
        <dbReference type="ChEBI" id="CHEBI:57623"/>
    </ligand>
</feature>
<feature type="binding site" evidence="5">
    <location>
        <position position="222"/>
    </location>
    <ligand>
        <name>isopentenyl diphosphate</name>
        <dbReference type="ChEBI" id="CHEBI:128769"/>
    </ligand>
</feature>
<feature type="binding site" evidence="5">
    <location>
        <position position="265"/>
    </location>
    <ligand>
        <name>dimethylallyl diphosphate</name>
        <dbReference type="ChEBI" id="CHEBI:57623"/>
    </ligand>
</feature>
<keyword evidence="7" id="KW-1185">Reference proteome</keyword>
<keyword evidence="3 5" id="KW-0408">Iron</keyword>
<feature type="binding site" evidence="5">
    <location>
        <position position="221"/>
    </location>
    <ligand>
        <name>isopentenyl diphosphate</name>
        <dbReference type="ChEBI" id="CHEBI:128769"/>
    </ligand>
</feature>
<keyword evidence="5 6" id="KW-0560">Oxidoreductase</keyword>
<feature type="binding site" evidence="5">
    <location>
        <position position="76"/>
    </location>
    <ligand>
        <name>dimethylallyl diphosphate</name>
        <dbReference type="ChEBI" id="CHEBI:57623"/>
    </ligand>
</feature>
<feature type="binding site" evidence="5">
    <location>
        <position position="98"/>
    </location>
    <ligand>
        <name>[4Fe-4S] cluster</name>
        <dbReference type="ChEBI" id="CHEBI:49883"/>
    </ligand>
</feature>
<feature type="binding site" evidence="5">
    <location>
        <position position="126"/>
    </location>
    <ligand>
        <name>isopentenyl diphosphate</name>
        <dbReference type="ChEBI" id="CHEBI:128769"/>
    </ligand>
</feature>
<name>A0ABS6G713_9FIRM</name>
<feature type="binding site" evidence="5">
    <location>
        <position position="44"/>
    </location>
    <ligand>
        <name>isopentenyl diphosphate</name>
        <dbReference type="ChEBI" id="CHEBI:128769"/>
    </ligand>
</feature>
<comment type="catalytic activity">
    <reaction evidence="5">
        <text>isopentenyl diphosphate + 2 oxidized [2Fe-2S]-[ferredoxin] + H2O = (2E)-4-hydroxy-3-methylbut-2-enyl diphosphate + 2 reduced [2Fe-2S]-[ferredoxin] + 2 H(+)</text>
        <dbReference type="Rhea" id="RHEA:24488"/>
        <dbReference type="Rhea" id="RHEA-COMP:10000"/>
        <dbReference type="Rhea" id="RHEA-COMP:10001"/>
        <dbReference type="ChEBI" id="CHEBI:15377"/>
        <dbReference type="ChEBI" id="CHEBI:15378"/>
        <dbReference type="ChEBI" id="CHEBI:33737"/>
        <dbReference type="ChEBI" id="CHEBI:33738"/>
        <dbReference type="ChEBI" id="CHEBI:128753"/>
        <dbReference type="ChEBI" id="CHEBI:128769"/>
        <dbReference type="EC" id="1.17.7.4"/>
    </reaction>
</comment>
<evidence type="ECO:0000256" key="5">
    <source>
        <dbReference type="HAMAP-Rule" id="MF_00191"/>
    </source>
</evidence>
<feature type="binding site" evidence="5">
    <location>
        <position position="265"/>
    </location>
    <ligand>
        <name>isopentenyl diphosphate</name>
        <dbReference type="ChEBI" id="CHEBI:128769"/>
    </ligand>
</feature>
<keyword evidence="2 5" id="KW-0479">Metal-binding</keyword>
<feature type="binding site" evidence="5">
    <location>
        <position position="76"/>
    </location>
    <ligand>
        <name>isopentenyl diphosphate</name>
        <dbReference type="ChEBI" id="CHEBI:128769"/>
    </ligand>
</feature>
<feature type="binding site" evidence="5">
    <location>
        <position position="164"/>
    </location>
    <ligand>
        <name>(2E)-4-hydroxy-3-methylbut-2-enyl diphosphate</name>
        <dbReference type="ChEBI" id="CHEBI:128753"/>
    </ligand>
</feature>
<comment type="pathway">
    <text evidence="5">Isoprenoid biosynthesis; isopentenyl diphosphate biosynthesis via DXP pathway; isopentenyl diphosphate from 1-deoxy-D-xylulose 5-phosphate: step 6/6.</text>
</comment>
<feature type="binding site" evidence="5">
    <location>
        <position position="126"/>
    </location>
    <ligand>
        <name>(2E)-4-hydroxy-3-methylbut-2-enyl diphosphate</name>
        <dbReference type="ChEBI" id="CHEBI:128753"/>
    </ligand>
</feature>
<comment type="cofactor">
    <cofactor evidence="5">
        <name>[4Fe-4S] cluster</name>
        <dbReference type="ChEBI" id="CHEBI:49883"/>
    </cofactor>
    <text evidence="5">Binds 1 [4Fe-4S] cluster per subunit.</text>
</comment>
<feature type="binding site" evidence="5">
    <location>
        <position position="222"/>
    </location>
    <ligand>
        <name>(2E)-4-hydroxy-3-methylbut-2-enyl diphosphate</name>
        <dbReference type="ChEBI" id="CHEBI:128753"/>
    </ligand>
</feature>
<feature type="binding site" evidence="5">
    <location>
        <position position="12"/>
    </location>
    <ligand>
        <name>[4Fe-4S] cluster</name>
        <dbReference type="ChEBI" id="CHEBI:49883"/>
    </ligand>
</feature>
<dbReference type="NCBIfam" id="NF002187">
    <property type="entry name" value="PRK01045.1-1"/>
    <property type="match status" value="1"/>
</dbReference>
<feature type="active site" description="Proton donor" evidence="5">
    <location>
        <position position="128"/>
    </location>
</feature>
<dbReference type="EMBL" id="JAHLQK010000005">
    <property type="protein sequence ID" value="MBU5677507.1"/>
    <property type="molecule type" value="Genomic_DNA"/>
</dbReference>
<dbReference type="GO" id="GO:0051745">
    <property type="term" value="F:4-hydroxy-3-methylbut-2-enyl diphosphate reductase activity"/>
    <property type="evidence" value="ECO:0007669"/>
    <property type="project" value="UniProtKB-EC"/>
</dbReference>
<feature type="binding site" evidence="5">
    <location>
        <position position="265"/>
    </location>
    <ligand>
        <name>(2E)-4-hydroxy-3-methylbut-2-enyl diphosphate</name>
        <dbReference type="ChEBI" id="CHEBI:128753"/>
    </ligand>
</feature>
<evidence type="ECO:0000313" key="7">
    <source>
        <dbReference type="Proteomes" id="UP000779508"/>
    </source>
</evidence>
<dbReference type="Proteomes" id="UP000779508">
    <property type="component" value="Unassembled WGS sequence"/>
</dbReference>
<feature type="binding site" evidence="5">
    <location>
        <position position="44"/>
    </location>
    <ligand>
        <name>(2E)-4-hydroxy-3-methylbut-2-enyl diphosphate</name>
        <dbReference type="ChEBI" id="CHEBI:128753"/>
    </ligand>
</feature>
<feature type="binding site" evidence="5">
    <location>
        <position position="220"/>
    </location>
    <ligand>
        <name>isopentenyl diphosphate</name>
        <dbReference type="ChEBI" id="CHEBI:128769"/>
    </ligand>
</feature>
<organism evidence="6 7">
    <name type="scientific">Alkaliphilus flagellatus</name>
    <dbReference type="NCBI Taxonomy" id="2841507"/>
    <lineage>
        <taxon>Bacteria</taxon>
        <taxon>Bacillati</taxon>
        <taxon>Bacillota</taxon>
        <taxon>Clostridia</taxon>
        <taxon>Peptostreptococcales</taxon>
        <taxon>Natronincolaceae</taxon>
        <taxon>Alkaliphilus</taxon>
    </lineage>
</organism>
<dbReference type="Pfam" id="PF02401">
    <property type="entry name" value="LYTB"/>
    <property type="match status" value="1"/>
</dbReference>
<comment type="similarity">
    <text evidence="5">Belongs to the IspH family.</text>
</comment>
<comment type="function">
    <text evidence="5">Catalyzes the conversion of 1-hydroxy-2-methyl-2-(E)-butenyl 4-diphosphate (HMBPP) into a mixture of isopentenyl diphosphate (IPP) and dimethylallyl diphosphate (DMAPP). Acts in the terminal step of the DOXP/MEP pathway for isoprenoid precursor biosynthesis.</text>
</comment>
<evidence type="ECO:0000313" key="6">
    <source>
        <dbReference type="EMBL" id="MBU5677507.1"/>
    </source>
</evidence>
<keyword evidence="5" id="KW-0414">Isoprene biosynthesis</keyword>
<gene>
    <name evidence="5" type="primary">ispH</name>
    <name evidence="6" type="ORF">KQI88_13875</name>
</gene>
<comment type="caution">
    <text evidence="6">The sequence shown here is derived from an EMBL/GenBank/DDBJ whole genome shotgun (WGS) entry which is preliminary data.</text>
</comment>
<dbReference type="EC" id="1.17.7.4" evidence="5"/>
<comment type="pathway">
    <text evidence="5">Isoprenoid biosynthesis; dimethylallyl diphosphate biosynthesis; dimethylallyl diphosphate from (2E)-4-hydroxy-3-methylbutenyl diphosphate: step 1/1.</text>
</comment>
<evidence type="ECO:0000256" key="3">
    <source>
        <dbReference type="ARBA" id="ARBA00023004"/>
    </source>
</evidence>
<dbReference type="HAMAP" id="MF_00191">
    <property type="entry name" value="IspH"/>
    <property type="match status" value="1"/>
</dbReference>
<dbReference type="PANTHER" id="PTHR30426:SF0">
    <property type="entry name" value="4-HYDROXY-3-METHYLBUT-2-ENYL DIPHOSPHATE REDUCTASE"/>
    <property type="match status" value="1"/>
</dbReference>
<feature type="binding site" evidence="5">
    <location>
        <position position="126"/>
    </location>
    <ligand>
        <name>dimethylallyl diphosphate</name>
        <dbReference type="ChEBI" id="CHEBI:57623"/>
    </ligand>
</feature>
<feature type="binding site" evidence="5">
    <location>
        <position position="221"/>
    </location>
    <ligand>
        <name>dimethylallyl diphosphate</name>
        <dbReference type="ChEBI" id="CHEBI:57623"/>
    </ligand>
</feature>